<evidence type="ECO:0000259" key="1">
    <source>
        <dbReference type="Pfam" id="PF01368"/>
    </source>
</evidence>
<dbReference type="GO" id="GO:0005737">
    <property type="term" value="C:cytoplasm"/>
    <property type="evidence" value="ECO:0007669"/>
    <property type="project" value="TreeGrafter"/>
</dbReference>
<evidence type="ECO:0000313" key="2">
    <source>
        <dbReference type="EMBL" id="TFY76065.1"/>
    </source>
</evidence>
<dbReference type="PANTHER" id="PTHR12112">
    <property type="entry name" value="BNIP - RELATED"/>
    <property type="match status" value="1"/>
</dbReference>
<organism evidence="2 3">
    <name type="scientific">Hericium alpestre</name>
    <dbReference type="NCBI Taxonomy" id="135208"/>
    <lineage>
        <taxon>Eukaryota</taxon>
        <taxon>Fungi</taxon>
        <taxon>Dikarya</taxon>
        <taxon>Basidiomycota</taxon>
        <taxon>Agaricomycotina</taxon>
        <taxon>Agaricomycetes</taxon>
        <taxon>Russulales</taxon>
        <taxon>Hericiaceae</taxon>
        <taxon>Hericium</taxon>
    </lineage>
</organism>
<dbReference type="Proteomes" id="UP000298061">
    <property type="component" value="Unassembled WGS sequence"/>
</dbReference>
<dbReference type="PANTHER" id="PTHR12112:SF39">
    <property type="entry name" value="EG:152A3.5 PROTEIN (FBGN0003116_PN PROTEIN)"/>
    <property type="match status" value="1"/>
</dbReference>
<dbReference type="OrthoDB" id="374045at2759"/>
<dbReference type="AlphaFoldDB" id="A0A4Y9ZN73"/>
<feature type="domain" description="DDH" evidence="1">
    <location>
        <begin position="50"/>
        <end position="203"/>
    </location>
</feature>
<dbReference type="GO" id="GO:0004309">
    <property type="term" value="F:exopolyphosphatase activity"/>
    <property type="evidence" value="ECO:0007669"/>
    <property type="project" value="TreeGrafter"/>
</dbReference>
<evidence type="ECO:0000313" key="3">
    <source>
        <dbReference type="Proteomes" id="UP000298061"/>
    </source>
</evidence>
<dbReference type="InterPro" id="IPR038763">
    <property type="entry name" value="DHH_sf"/>
</dbReference>
<dbReference type="Pfam" id="PF01368">
    <property type="entry name" value="DHH"/>
    <property type="match status" value="1"/>
</dbReference>
<gene>
    <name evidence="2" type="ORF">EWM64_g7946</name>
</gene>
<dbReference type="STRING" id="135208.A0A4Y9ZN73"/>
<name>A0A4Y9ZN73_9AGAM</name>
<proteinExistence type="predicted"/>
<keyword evidence="3" id="KW-1185">Reference proteome</keyword>
<dbReference type="EMBL" id="SFCI01001332">
    <property type="protein sequence ID" value="TFY76065.1"/>
    <property type="molecule type" value="Genomic_DNA"/>
</dbReference>
<protein>
    <recommendedName>
        <fullName evidence="1">DDH domain-containing protein</fullName>
    </recommendedName>
</protein>
<accession>A0A4Y9ZN73</accession>
<comment type="caution">
    <text evidence="2">The sequence shown here is derived from an EMBL/GenBank/DDBJ whole genome shotgun (WGS) entry which is preliminary data.</text>
</comment>
<reference evidence="2 3" key="1">
    <citation type="submission" date="2019-02" db="EMBL/GenBank/DDBJ databases">
        <title>Genome sequencing of the rare red list fungi Hericium alpestre (H. flagellum).</title>
        <authorList>
            <person name="Buettner E."/>
            <person name="Kellner H."/>
        </authorList>
    </citation>
    <scope>NUCLEOTIDE SEQUENCE [LARGE SCALE GENOMIC DNA]</scope>
    <source>
        <strain evidence="2 3">DSM 108284</strain>
    </source>
</reference>
<sequence length="334" mass="36136">MRRLSVFRKPRDHAAATTTTSDQSNLSHFLQLQKVNYLKAVDQGQAKQWTVVMGNEAGDLDSLASAIAYAWYATNTRKSLTVPLIQSPHADLPLRAENLHTLALAGIDPGRDLLCLDDAPFLPLPSDKFALVDHNTLNPRFAHPGARVIAVIDHHADEGNHIDTADPRIVAVPTGSCASLVAPLLRDAPDTPSELATLLLAAICIDTDGLKLGGKAEQADRDAVALLLPRSTLAQQQPSSPTRSTTFATAAEPALQRLTAELQAKKSMMRLSWGEVRLVAVNDDDVPVFAAVVHCECVQQVSLRAEAVEEEVEPLVELAAKARKLLSVDCFDRF</sequence>
<dbReference type="InterPro" id="IPR001667">
    <property type="entry name" value="DDH_dom"/>
</dbReference>
<dbReference type="SUPFAM" id="SSF64182">
    <property type="entry name" value="DHH phosphoesterases"/>
    <property type="match status" value="1"/>
</dbReference>
<dbReference type="Gene3D" id="3.90.1640.10">
    <property type="entry name" value="inorganic pyrophosphatase (n-terminal core)"/>
    <property type="match status" value="1"/>
</dbReference>